<dbReference type="OrthoDB" id="9788659at2"/>
<evidence type="ECO:0000256" key="1">
    <source>
        <dbReference type="SAM" id="MobiDB-lite"/>
    </source>
</evidence>
<dbReference type="InterPro" id="IPR053235">
    <property type="entry name" value="Ser_Thr_kinase"/>
</dbReference>
<feature type="domain" description="Protein kinase" evidence="2">
    <location>
        <begin position="10"/>
        <end position="266"/>
    </location>
</feature>
<dbReference type="SUPFAM" id="SSF56112">
    <property type="entry name" value="Protein kinase-like (PK-like)"/>
    <property type="match status" value="1"/>
</dbReference>
<evidence type="ECO:0000313" key="4">
    <source>
        <dbReference type="Proteomes" id="UP000317369"/>
    </source>
</evidence>
<feature type="compositionally biased region" description="Acidic residues" evidence="1">
    <location>
        <begin position="285"/>
        <end position="302"/>
    </location>
</feature>
<dbReference type="Gene3D" id="3.30.200.20">
    <property type="entry name" value="Phosphorylase Kinase, domain 1"/>
    <property type="match status" value="1"/>
</dbReference>
<dbReference type="Proteomes" id="UP000317369">
    <property type="component" value="Chromosome"/>
</dbReference>
<evidence type="ECO:0000313" key="3">
    <source>
        <dbReference type="EMBL" id="QDU34715.1"/>
    </source>
</evidence>
<dbReference type="GO" id="GO:0004674">
    <property type="term" value="F:protein serine/threonine kinase activity"/>
    <property type="evidence" value="ECO:0007669"/>
    <property type="project" value="UniProtKB-EC"/>
</dbReference>
<dbReference type="InterPro" id="IPR008271">
    <property type="entry name" value="Ser/Thr_kinase_AS"/>
</dbReference>
<protein>
    <submittedName>
        <fullName evidence="3">Serine/threonine-protein kinase PrkC</fullName>
        <ecNumber evidence="3">2.7.11.1</ecNumber>
    </submittedName>
</protein>
<evidence type="ECO:0000259" key="2">
    <source>
        <dbReference type="PROSITE" id="PS50011"/>
    </source>
</evidence>
<dbReference type="PROSITE" id="PS50011">
    <property type="entry name" value="PROTEIN_KINASE_DOM"/>
    <property type="match status" value="1"/>
</dbReference>
<reference evidence="3 4" key="1">
    <citation type="submission" date="2019-02" db="EMBL/GenBank/DDBJ databases">
        <title>Deep-cultivation of Planctomycetes and their phenomic and genomic characterization uncovers novel biology.</title>
        <authorList>
            <person name="Wiegand S."/>
            <person name="Jogler M."/>
            <person name="Boedeker C."/>
            <person name="Pinto D."/>
            <person name="Vollmers J."/>
            <person name="Rivas-Marin E."/>
            <person name="Kohn T."/>
            <person name="Peeters S.H."/>
            <person name="Heuer A."/>
            <person name="Rast P."/>
            <person name="Oberbeckmann S."/>
            <person name="Bunk B."/>
            <person name="Jeske O."/>
            <person name="Meyerdierks A."/>
            <person name="Storesund J.E."/>
            <person name="Kallscheuer N."/>
            <person name="Luecker S."/>
            <person name="Lage O.M."/>
            <person name="Pohl T."/>
            <person name="Merkel B.J."/>
            <person name="Hornburger P."/>
            <person name="Mueller R.-W."/>
            <person name="Bruemmer F."/>
            <person name="Labrenz M."/>
            <person name="Spormann A.M."/>
            <person name="Op den Camp H."/>
            <person name="Overmann J."/>
            <person name="Amann R."/>
            <person name="Jetten M.S.M."/>
            <person name="Mascher T."/>
            <person name="Medema M.H."/>
            <person name="Devos D.P."/>
            <person name="Kaster A.-K."/>
            <person name="Ovreas L."/>
            <person name="Rohde M."/>
            <person name="Galperin M.Y."/>
            <person name="Jogler C."/>
        </authorList>
    </citation>
    <scope>NUCLEOTIDE SEQUENCE [LARGE SCALE GENOMIC DNA]</scope>
    <source>
        <strain evidence="3 4">KS4</strain>
    </source>
</reference>
<dbReference type="CDD" id="cd14014">
    <property type="entry name" value="STKc_PknB_like"/>
    <property type="match status" value="1"/>
</dbReference>
<dbReference type="PANTHER" id="PTHR24361">
    <property type="entry name" value="MITOGEN-ACTIVATED KINASE KINASE KINASE"/>
    <property type="match status" value="1"/>
</dbReference>
<name>A0A517YWV6_9BACT</name>
<dbReference type="GO" id="GO:0005524">
    <property type="term" value="F:ATP binding"/>
    <property type="evidence" value="ECO:0007669"/>
    <property type="project" value="InterPro"/>
</dbReference>
<dbReference type="Pfam" id="PF00069">
    <property type="entry name" value="Pkinase"/>
    <property type="match status" value="1"/>
</dbReference>
<dbReference type="Gene3D" id="1.10.510.10">
    <property type="entry name" value="Transferase(Phosphotransferase) domain 1"/>
    <property type="match status" value="1"/>
</dbReference>
<feature type="region of interest" description="Disordered" evidence="1">
    <location>
        <begin position="274"/>
        <end position="312"/>
    </location>
</feature>
<accession>A0A517YWV6</accession>
<proteinExistence type="predicted"/>
<dbReference type="GO" id="GO:0005737">
    <property type="term" value="C:cytoplasm"/>
    <property type="evidence" value="ECO:0007669"/>
    <property type="project" value="TreeGrafter"/>
</dbReference>
<keyword evidence="3" id="KW-0808">Transferase</keyword>
<dbReference type="AlphaFoldDB" id="A0A517YWV6"/>
<organism evidence="3 4">
    <name type="scientific">Poriferisphaera corsica</name>
    <dbReference type="NCBI Taxonomy" id="2528020"/>
    <lineage>
        <taxon>Bacteria</taxon>
        <taxon>Pseudomonadati</taxon>
        <taxon>Planctomycetota</taxon>
        <taxon>Phycisphaerae</taxon>
        <taxon>Phycisphaerales</taxon>
        <taxon>Phycisphaeraceae</taxon>
        <taxon>Poriferisphaera</taxon>
    </lineage>
</organism>
<dbReference type="EMBL" id="CP036425">
    <property type="protein sequence ID" value="QDU34715.1"/>
    <property type="molecule type" value="Genomic_DNA"/>
</dbReference>
<gene>
    <name evidence="3" type="primary">prkC_3</name>
    <name evidence="3" type="ORF">KS4_27890</name>
</gene>
<dbReference type="PROSITE" id="PS00108">
    <property type="entry name" value="PROTEIN_KINASE_ST"/>
    <property type="match status" value="1"/>
</dbReference>
<dbReference type="RefSeq" id="WP_145078951.1">
    <property type="nucleotide sequence ID" value="NZ_CP036425.1"/>
</dbReference>
<dbReference type="KEGG" id="pcor:KS4_27890"/>
<dbReference type="SMART" id="SM00220">
    <property type="entry name" value="S_TKc"/>
    <property type="match status" value="1"/>
</dbReference>
<dbReference type="InterPro" id="IPR000719">
    <property type="entry name" value="Prot_kinase_dom"/>
</dbReference>
<dbReference type="PANTHER" id="PTHR24361:SF613">
    <property type="entry name" value="NUCLEAR RECEPTOR-BINDING PROTEIN-RELATED"/>
    <property type="match status" value="1"/>
</dbReference>
<keyword evidence="4" id="KW-1185">Reference proteome</keyword>
<keyword evidence="3" id="KW-0418">Kinase</keyword>
<dbReference type="GO" id="GO:0006974">
    <property type="term" value="P:DNA damage response"/>
    <property type="evidence" value="ECO:0007669"/>
    <property type="project" value="TreeGrafter"/>
</dbReference>
<dbReference type="InterPro" id="IPR011009">
    <property type="entry name" value="Kinase-like_dom_sf"/>
</dbReference>
<sequence>MAEFHEILGFEVIATLGHGARSTIYAVRDKKSRQVYALKRVVRSGPSDQRFIDQAVSEHEVAARFDHPILRKSLKLYRQRSFLRTSEVYVLMEMVDGLTLEQYQSSGIIELVHICKHVATGLGVMHQQNIVHADMKPNNVMVTTSGQVKVIDFGQSCPNGAVKERIQGTPDYIAPEQVMRRNITPQTDVFNLGATMYWMLTKRHVPTMIPKGKAGVDIRTDEQCVPPSELNPDIPPALSSLIMDCVEQHPKDRPSTMQQLVDRIDIATAQIMRRGNPEAAKSEPAMDDTAVEFDINDIDPLDSSDSRQRDAS</sequence>
<dbReference type="EC" id="2.7.11.1" evidence="3"/>